<gene>
    <name evidence="2" type="ORF">GCM10009105_34950</name>
</gene>
<proteinExistence type="predicted"/>
<dbReference type="PANTHER" id="PTHR31956">
    <property type="entry name" value="NON-SPECIFIC PHOSPHOLIPASE C4-RELATED"/>
    <property type="match status" value="1"/>
</dbReference>
<evidence type="ECO:0000313" key="3">
    <source>
        <dbReference type="Proteomes" id="UP001501523"/>
    </source>
</evidence>
<dbReference type="PANTHER" id="PTHR31956:SF8">
    <property type="entry name" value="ACID PHOSPHATASE PHOA (AFU_ORTHOLOGUE AFUA_1G03570)"/>
    <property type="match status" value="1"/>
</dbReference>
<protein>
    <recommendedName>
        <fullName evidence="4">Phosphoesterase</fullName>
    </recommendedName>
</protein>
<dbReference type="Gene3D" id="3.40.720.10">
    <property type="entry name" value="Alkaline Phosphatase, subunit A"/>
    <property type="match status" value="1"/>
</dbReference>
<evidence type="ECO:0000256" key="1">
    <source>
        <dbReference type="ARBA" id="ARBA00022801"/>
    </source>
</evidence>
<dbReference type="InterPro" id="IPR007312">
    <property type="entry name" value="Phosphoesterase"/>
</dbReference>
<organism evidence="2 3">
    <name type="scientific">Dokdonella soli</name>
    <dbReference type="NCBI Taxonomy" id="529810"/>
    <lineage>
        <taxon>Bacteria</taxon>
        <taxon>Pseudomonadati</taxon>
        <taxon>Pseudomonadota</taxon>
        <taxon>Gammaproteobacteria</taxon>
        <taxon>Lysobacterales</taxon>
        <taxon>Rhodanobacteraceae</taxon>
        <taxon>Dokdonella</taxon>
    </lineage>
</organism>
<sequence length="582" mass="60504">MAACAYSAAAVASTSGNLIVGGDGEAGHCTGDWSAVTTVPGWTVVQGSPVVVCYSIGSFSTPGTPSRGNAFIADGPYGDSALTQTIDVSVAGSAIDSGSTTYTLSGWLGGWGSYAGQAIVTASFLDAGGQSLGSSAQLPAVTAADRGYSNAFLSRSITNKVPTGTRSISVLLQFIDTSGSYNVGYADNLSLTLSTPMPVPTLAPPASSVPAFDHVFMVMMENTDYSAVIGDTTDAPFINGLATSGTLLANASGTYHPSDENYLAIAGGDNFVQGAIYYPNIHVSAPNIGDRLEAVGKTWKGYEQGMGSPCALSSSDSYFAPDDLPFINFTDISTNKARCQAHLLDLSEFAIDLQATATTPNFVWLSADDYYDGEASGNGSPASLRVQDGWLKQTFQPLFNSPAWKNQRSLLILTWDESATRGTNHIATILVDSQGLVQRGYVSHASYNHYSVGRTIEYALGLSSMTANDQYAQPINDAFTPTAPPPTPTLATATPSVAAGSTIVFNYTTIAADLSSTNWVGIYPAGVAPGSQASISWQYTPSPSGQVSFGTSGLAAGNYAAWYCYNDGYTVLAGPISFTVTP</sequence>
<keyword evidence="3" id="KW-1185">Reference proteome</keyword>
<accession>A0ABN1IXJ6</accession>
<dbReference type="InterPro" id="IPR017850">
    <property type="entry name" value="Alkaline_phosphatase_core_sf"/>
</dbReference>
<reference evidence="2 3" key="1">
    <citation type="journal article" date="2019" name="Int. J. Syst. Evol. Microbiol.">
        <title>The Global Catalogue of Microorganisms (GCM) 10K type strain sequencing project: providing services to taxonomists for standard genome sequencing and annotation.</title>
        <authorList>
            <consortium name="The Broad Institute Genomics Platform"/>
            <consortium name="The Broad Institute Genome Sequencing Center for Infectious Disease"/>
            <person name="Wu L."/>
            <person name="Ma J."/>
        </authorList>
    </citation>
    <scope>NUCLEOTIDE SEQUENCE [LARGE SCALE GENOMIC DNA]</scope>
    <source>
        <strain evidence="2 3">JCM 15421</strain>
    </source>
</reference>
<dbReference type="Proteomes" id="UP001501523">
    <property type="component" value="Unassembled WGS sequence"/>
</dbReference>
<evidence type="ECO:0008006" key="4">
    <source>
        <dbReference type="Google" id="ProtNLM"/>
    </source>
</evidence>
<keyword evidence="1" id="KW-0378">Hydrolase</keyword>
<dbReference type="EMBL" id="BAAAEU010000025">
    <property type="protein sequence ID" value="GAA0723173.1"/>
    <property type="molecule type" value="Genomic_DNA"/>
</dbReference>
<evidence type="ECO:0000313" key="2">
    <source>
        <dbReference type="EMBL" id="GAA0723173.1"/>
    </source>
</evidence>
<dbReference type="Pfam" id="PF04185">
    <property type="entry name" value="Phosphoesterase"/>
    <property type="match status" value="1"/>
</dbReference>
<comment type="caution">
    <text evidence="2">The sequence shown here is derived from an EMBL/GenBank/DDBJ whole genome shotgun (WGS) entry which is preliminary data.</text>
</comment>
<name>A0ABN1IXJ6_9GAMM</name>